<organism evidence="2 3">
    <name type="scientific">Candidatus Roizmanbacteria bacterium RIFCSPLOWO2_01_FULL_38_12</name>
    <dbReference type="NCBI Taxonomy" id="1802061"/>
    <lineage>
        <taxon>Bacteria</taxon>
        <taxon>Candidatus Roizmaniibacteriota</taxon>
    </lineage>
</organism>
<dbReference type="SUPFAM" id="SSF50475">
    <property type="entry name" value="FMN-binding split barrel"/>
    <property type="match status" value="1"/>
</dbReference>
<evidence type="ECO:0000259" key="1">
    <source>
        <dbReference type="Pfam" id="PF01243"/>
    </source>
</evidence>
<evidence type="ECO:0000313" key="3">
    <source>
        <dbReference type="Proteomes" id="UP000177141"/>
    </source>
</evidence>
<accession>A0A1F7IZ45</accession>
<gene>
    <name evidence="2" type="ORF">A3A93_05440</name>
</gene>
<dbReference type="EMBL" id="MGAL01000012">
    <property type="protein sequence ID" value="OGK48630.1"/>
    <property type="molecule type" value="Genomic_DNA"/>
</dbReference>
<sequence>MNLTKIANNILKSNIYMTLATSSKSGHPWASPVYYAMDDKHNFYFISKPNTLHSRHIHVNPHIALAIFDSHQPEGKGNGIQEDKRIEVKI</sequence>
<dbReference type="Proteomes" id="UP000177141">
    <property type="component" value="Unassembled WGS sequence"/>
</dbReference>
<feature type="domain" description="Pyridoxamine 5'-phosphate oxidase N-terminal" evidence="1">
    <location>
        <begin position="7"/>
        <end position="76"/>
    </location>
</feature>
<proteinExistence type="predicted"/>
<reference evidence="2 3" key="1">
    <citation type="journal article" date="2016" name="Nat. Commun.">
        <title>Thousands of microbial genomes shed light on interconnected biogeochemical processes in an aquifer system.</title>
        <authorList>
            <person name="Anantharaman K."/>
            <person name="Brown C.T."/>
            <person name="Hug L.A."/>
            <person name="Sharon I."/>
            <person name="Castelle C.J."/>
            <person name="Probst A.J."/>
            <person name="Thomas B.C."/>
            <person name="Singh A."/>
            <person name="Wilkins M.J."/>
            <person name="Karaoz U."/>
            <person name="Brodie E.L."/>
            <person name="Williams K.H."/>
            <person name="Hubbard S.S."/>
            <person name="Banfield J.F."/>
        </authorList>
    </citation>
    <scope>NUCLEOTIDE SEQUENCE [LARGE SCALE GENOMIC DNA]</scope>
</reference>
<comment type="caution">
    <text evidence="2">The sequence shown here is derived from an EMBL/GenBank/DDBJ whole genome shotgun (WGS) entry which is preliminary data.</text>
</comment>
<name>A0A1F7IZ45_9BACT</name>
<dbReference type="Gene3D" id="2.30.110.10">
    <property type="entry name" value="Electron Transport, Fmn-binding Protein, Chain A"/>
    <property type="match status" value="1"/>
</dbReference>
<dbReference type="AlphaFoldDB" id="A0A1F7IZ45"/>
<dbReference type="Pfam" id="PF01243">
    <property type="entry name" value="PNPOx_N"/>
    <property type="match status" value="1"/>
</dbReference>
<dbReference type="InterPro" id="IPR012349">
    <property type="entry name" value="Split_barrel_FMN-bd"/>
</dbReference>
<dbReference type="STRING" id="1802061.A3A93_05440"/>
<evidence type="ECO:0000313" key="2">
    <source>
        <dbReference type="EMBL" id="OGK48630.1"/>
    </source>
</evidence>
<dbReference type="InterPro" id="IPR011576">
    <property type="entry name" value="Pyridox_Oxase_N"/>
</dbReference>
<protein>
    <recommendedName>
        <fullName evidence="1">Pyridoxamine 5'-phosphate oxidase N-terminal domain-containing protein</fullName>
    </recommendedName>
</protein>